<evidence type="ECO:0000256" key="15">
    <source>
        <dbReference type="ARBA" id="ARBA00048238"/>
    </source>
</evidence>
<comment type="similarity">
    <text evidence="4 19">In the C-terminal section; belongs to the NnrD/CARKD family.</text>
</comment>
<dbReference type="NCBIfam" id="TIGR00197">
    <property type="entry name" value="yjeF_nterm"/>
    <property type="match status" value="1"/>
</dbReference>
<comment type="cofactor">
    <cofactor evidence="17">
        <name>Mg(2+)</name>
        <dbReference type="ChEBI" id="CHEBI:18420"/>
    </cofactor>
</comment>
<proteinExistence type="inferred from homology"/>
<keyword evidence="23" id="KW-1185">Reference proteome</keyword>
<reference evidence="23" key="1">
    <citation type="submission" date="2020-09" db="EMBL/GenBank/DDBJ databases">
        <title>Sphingomonas sp., a new species isolated from pork steak.</title>
        <authorList>
            <person name="Heidler von Heilborn D."/>
        </authorList>
    </citation>
    <scope>NUCLEOTIDE SEQUENCE [LARGE SCALE GENOMIC DNA]</scope>
</reference>
<dbReference type="Proteomes" id="UP000595894">
    <property type="component" value="Chromosome"/>
</dbReference>
<dbReference type="SUPFAM" id="SSF53613">
    <property type="entry name" value="Ribokinase-like"/>
    <property type="match status" value="1"/>
</dbReference>
<comment type="caution">
    <text evidence="18">Lacks conserved residue(s) required for the propagation of feature annotation.</text>
</comment>
<feature type="binding site" evidence="17">
    <location>
        <position position="403"/>
    </location>
    <ligand>
        <name>AMP</name>
        <dbReference type="ChEBI" id="CHEBI:456215"/>
    </ligand>
</feature>
<evidence type="ECO:0000256" key="2">
    <source>
        <dbReference type="ARBA" id="ARBA00000909"/>
    </source>
</evidence>
<dbReference type="GO" id="GO:0052856">
    <property type="term" value="F:NAD(P)HX epimerase activity"/>
    <property type="evidence" value="ECO:0007669"/>
    <property type="project" value="UniProtKB-UniRule"/>
</dbReference>
<dbReference type="PROSITE" id="PS51383">
    <property type="entry name" value="YJEF_C_3"/>
    <property type="match status" value="1"/>
</dbReference>
<dbReference type="EC" id="5.1.99.6" evidence="19"/>
<evidence type="ECO:0000256" key="8">
    <source>
        <dbReference type="ARBA" id="ARBA00022857"/>
    </source>
</evidence>
<dbReference type="Pfam" id="PF03853">
    <property type="entry name" value="YjeF_N"/>
    <property type="match status" value="1"/>
</dbReference>
<keyword evidence="8 17" id="KW-0521">NADP</keyword>
<dbReference type="InterPro" id="IPR017953">
    <property type="entry name" value="Carbohydrate_kinase_pred_CS"/>
</dbReference>
<keyword evidence="11 18" id="KW-0413">Isomerase</keyword>
<feature type="binding site" evidence="18">
    <location>
        <begin position="122"/>
        <end position="128"/>
    </location>
    <ligand>
        <name>(6S)-NADPHX</name>
        <dbReference type="ChEBI" id="CHEBI:64076"/>
    </ligand>
</feature>
<feature type="binding site" evidence="17">
    <location>
        <position position="293"/>
    </location>
    <ligand>
        <name>(6S)-NADPHX</name>
        <dbReference type="ChEBI" id="CHEBI:64076"/>
    </ligand>
</feature>
<dbReference type="InterPro" id="IPR029056">
    <property type="entry name" value="Ribokinase-like"/>
</dbReference>
<dbReference type="EC" id="4.2.1.136" evidence="19"/>
<keyword evidence="12 17" id="KW-0456">Lyase</keyword>
<evidence type="ECO:0000256" key="14">
    <source>
        <dbReference type="ARBA" id="ARBA00025153"/>
    </source>
</evidence>
<comment type="subunit">
    <text evidence="17">Homotetramer.</text>
</comment>
<evidence type="ECO:0000256" key="18">
    <source>
        <dbReference type="HAMAP-Rule" id="MF_01966"/>
    </source>
</evidence>
<dbReference type="InterPro" id="IPR000631">
    <property type="entry name" value="CARKD"/>
</dbReference>
<feature type="binding site" evidence="18">
    <location>
        <position position="154"/>
    </location>
    <ligand>
        <name>K(+)</name>
        <dbReference type="ChEBI" id="CHEBI:29103"/>
    </ligand>
</feature>
<feature type="domain" description="YjeF C-terminal" evidence="20">
    <location>
        <begin position="208"/>
        <end position="458"/>
    </location>
</feature>
<dbReference type="EMBL" id="CP061035">
    <property type="protein sequence ID" value="QQV78709.1"/>
    <property type="molecule type" value="Genomic_DNA"/>
</dbReference>
<feature type="binding site" evidence="17">
    <location>
        <position position="341"/>
    </location>
    <ligand>
        <name>(6S)-NADPHX</name>
        <dbReference type="ChEBI" id="CHEBI:64076"/>
    </ligand>
</feature>
<keyword evidence="9 18" id="KW-0630">Potassium</keyword>
<dbReference type="GO" id="GO:0046872">
    <property type="term" value="F:metal ion binding"/>
    <property type="evidence" value="ECO:0007669"/>
    <property type="project" value="UniProtKB-UniRule"/>
</dbReference>
<dbReference type="PIRSF" id="PIRSF017184">
    <property type="entry name" value="Nnr"/>
    <property type="match status" value="1"/>
</dbReference>
<dbReference type="NCBIfam" id="TIGR00196">
    <property type="entry name" value="yjeF_cterm"/>
    <property type="match status" value="1"/>
</dbReference>
<keyword evidence="7 17" id="KW-0067">ATP-binding</keyword>
<comment type="function">
    <text evidence="17">Catalyzes the dehydration of the S-form of NAD(P)HX at the expense of ADP, which is converted to AMP. Together with NAD(P)HX epimerase, which catalyzes the epimerization of the S- and R-forms, the enzyme allows the repair of both epimers of NAD(P)HX, a damaged form of NAD(P)H that is a result of enzymatic or heat-dependent hydration.</text>
</comment>
<dbReference type="SUPFAM" id="SSF64153">
    <property type="entry name" value="YjeF N-terminal domain-like"/>
    <property type="match status" value="1"/>
</dbReference>
<dbReference type="InterPro" id="IPR030677">
    <property type="entry name" value="Nnr"/>
</dbReference>
<comment type="function">
    <text evidence="14 19">Bifunctional enzyme that catalyzes the epimerization of the S- and R-forms of NAD(P)HX and the dehydration of the S-form of NAD(P)HX at the expense of ADP, which is converted to AMP. This allows the repair of both epimers of NAD(P)HX, a damaged form of NAD(P)H that is a result of enzymatic or heat-dependent hydration.</text>
</comment>
<evidence type="ECO:0000256" key="6">
    <source>
        <dbReference type="ARBA" id="ARBA00022741"/>
    </source>
</evidence>
<evidence type="ECO:0000259" key="20">
    <source>
        <dbReference type="PROSITE" id="PS51383"/>
    </source>
</evidence>
<keyword evidence="6 17" id="KW-0547">Nucleotide-binding</keyword>
<evidence type="ECO:0000256" key="12">
    <source>
        <dbReference type="ARBA" id="ARBA00023239"/>
    </source>
</evidence>
<comment type="catalytic activity">
    <reaction evidence="2 18 19">
        <text>(6R)-NADPHX = (6S)-NADPHX</text>
        <dbReference type="Rhea" id="RHEA:32227"/>
        <dbReference type="ChEBI" id="CHEBI:64076"/>
        <dbReference type="ChEBI" id="CHEBI:64077"/>
        <dbReference type="EC" id="5.1.99.6"/>
    </reaction>
</comment>
<accession>A0A974NX64</accession>
<dbReference type="AlphaFoldDB" id="A0A974NX64"/>
<evidence type="ECO:0000313" key="23">
    <source>
        <dbReference type="Proteomes" id="UP000595894"/>
    </source>
</evidence>
<comment type="similarity">
    <text evidence="3 19">In the N-terminal section; belongs to the NnrE/AIBP family.</text>
</comment>
<dbReference type="GO" id="GO:0110051">
    <property type="term" value="P:metabolite repair"/>
    <property type="evidence" value="ECO:0007669"/>
    <property type="project" value="TreeGrafter"/>
</dbReference>
<evidence type="ECO:0000256" key="19">
    <source>
        <dbReference type="PIRNR" id="PIRNR017184"/>
    </source>
</evidence>
<dbReference type="GO" id="GO:0046496">
    <property type="term" value="P:nicotinamide nucleotide metabolic process"/>
    <property type="evidence" value="ECO:0007669"/>
    <property type="project" value="UniProtKB-UniRule"/>
</dbReference>
<feature type="binding site" evidence="17">
    <location>
        <position position="241"/>
    </location>
    <ligand>
        <name>(6S)-NADPHX</name>
        <dbReference type="ChEBI" id="CHEBI:64076"/>
    </ligand>
</feature>
<feature type="binding site" evidence="17">
    <location>
        <begin position="374"/>
        <end position="378"/>
    </location>
    <ligand>
        <name>AMP</name>
        <dbReference type="ChEBI" id="CHEBI:456215"/>
    </ligand>
</feature>
<evidence type="ECO:0000256" key="7">
    <source>
        <dbReference type="ARBA" id="ARBA00022840"/>
    </source>
</evidence>
<organism evidence="22 23">
    <name type="scientific">Sphingomonas aliaeris</name>
    <dbReference type="NCBI Taxonomy" id="2759526"/>
    <lineage>
        <taxon>Bacteria</taxon>
        <taxon>Pseudomonadati</taxon>
        <taxon>Pseudomonadota</taxon>
        <taxon>Alphaproteobacteria</taxon>
        <taxon>Sphingomonadales</taxon>
        <taxon>Sphingomonadaceae</taxon>
        <taxon>Sphingomonas</taxon>
    </lineage>
</organism>
<dbReference type="InterPro" id="IPR036652">
    <property type="entry name" value="YjeF_N_dom_sf"/>
</dbReference>
<evidence type="ECO:0000256" key="5">
    <source>
        <dbReference type="ARBA" id="ARBA00022723"/>
    </source>
</evidence>
<comment type="cofactor">
    <cofactor evidence="18 19">
        <name>K(+)</name>
        <dbReference type="ChEBI" id="CHEBI:29103"/>
    </cofactor>
    <text evidence="18 19">Binds 1 potassium ion per subunit.</text>
</comment>
<evidence type="ECO:0000256" key="17">
    <source>
        <dbReference type="HAMAP-Rule" id="MF_01965"/>
    </source>
</evidence>
<comment type="catalytic activity">
    <reaction evidence="15 17 19">
        <text>(6S)-NADHX + ADP = AMP + phosphate + NADH + H(+)</text>
        <dbReference type="Rhea" id="RHEA:32223"/>
        <dbReference type="ChEBI" id="CHEBI:15378"/>
        <dbReference type="ChEBI" id="CHEBI:43474"/>
        <dbReference type="ChEBI" id="CHEBI:57945"/>
        <dbReference type="ChEBI" id="CHEBI:64074"/>
        <dbReference type="ChEBI" id="CHEBI:456215"/>
        <dbReference type="ChEBI" id="CHEBI:456216"/>
        <dbReference type="EC" id="4.2.1.136"/>
    </reaction>
</comment>
<evidence type="ECO:0000256" key="1">
    <source>
        <dbReference type="ARBA" id="ARBA00000013"/>
    </source>
</evidence>
<comment type="function">
    <text evidence="18">Catalyzes the epimerization of the S- and R-forms of NAD(P)HX, a damaged form of NAD(P)H that is a result of enzymatic or heat-dependent hydration. This is a prerequisite for the S-specific NAD(P)H-hydrate dehydratase to allow the repair of both epimers of NAD(P)HX.</text>
</comment>
<feature type="binding site" evidence="18">
    <location>
        <position position="62"/>
    </location>
    <ligand>
        <name>K(+)</name>
        <dbReference type="ChEBI" id="CHEBI:29103"/>
    </ligand>
</feature>
<feature type="binding site" evidence="18">
    <location>
        <begin position="61"/>
        <end position="65"/>
    </location>
    <ligand>
        <name>(6S)-NADPHX</name>
        <dbReference type="ChEBI" id="CHEBI:64076"/>
    </ligand>
</feature>
<comment type="catalytic activity">
    <reaction evidence="1 18 19">
        <text>(6R)-NADHX = (6S)-NADHX</text>
        <dbReference type="Rhea" id="RHEA:32215"/>
        <dbReference type="ChEBI" id="CHEBI:64074"/>
        <dbReference type="ChEBI" id="CHEBI:64075"/>
        <dbReference type="EC" id="5.1.99.6"/>
    </reaction>
</comment>
<dbReference type="PANTHER" id="PTHR12592:SF0">
    <property type="entry name" value="ATP-DEPENDENT (S)-NAD(P)H-HYDRATE DEHYDRATASE"/>
    <property type="match status" value="1"/>
</dbReference>
<evidence type="ECO:0000313" key="22">
    <source>
        <dbReference type="EMBL" id="QQV78709.1"/>
    </source>
</evidence>
<feature type="binding site" evidence="17">
    <location>
        <position position="404"/>
    </location>
    <ligand>
        <name>(6S)-NADPHX</name>
        <dbReference type="ChEBI" id="CHEBI:64076"/>
    </ligand>
</feature>
<dbReference type="PANTHER" id="PTHR12592">
    <property type="entry name" value="ATP-DEPENDENT (S)-NAD(P)H-HYDRATE DEHYDRATASE FAMILY MEMBER"/>
    <property type="match status" value="1"/>
</dbReference>
<dbReference type="GO" id="GO:0052855">
    <property type="term" value="F:ADP-dependent NAD(P)H-hydrate dehydratase activity"/>
    <property type="evidence" value="ECO:0007669"/>
    <property type="project" value="UniProtKB-UniRule"/>
</dbReference>
<evidence type="ECO:0000256" key="13">
    <source>
        <dbReference type="ARBA" id="ARBA00023268"/>
    </source>
</evidence>
<dbReference type="RefSeq" id="WP_202095781.1">
    <property type="nucleotide sequence ID" value="NZ_CP061035.1"/>
</dbReference>
<dbReference type="KEGG" id="sari:H5J25_09020"/>
<evidence type="ECO:0000256" key="10">
    <source>
        <dbReference type="ARBA" id="ARBA00023027"/>
    </source>
</evidence>
<dbReference type="InterPro" id="IPR004443">
    <property type="entry name" value="YjeF_N_dom"/>
</dbReference>
<dbReference type="HAMAP" id="MF_01966">
    <property type="entry name" value="NADHX_epimerase"/>
    <property type="match status" value="1"/>
</dbReference>
<evidence type="ECO:0000256" key="9">
    <source>
        <dbReference type="ARBA" id="ARBA00022958"/>
    </source>
</evidence>
<feature type="binding site" evidence="18">
    <location>
        <position position="151"/>
    </location>
    <ligand>
        <name>(6S)-NADPHX</name>
        <dbReference type="ChEBI" id="CHEBI:64076"/>
    </ligand>
</feature>
<evidence type="ECO:0000256" key="11">
    <source>
        <dbReference type="ARBA" id="ARBA00023235"/>
    </source>
</evidence>
<keyword evidence="13" id="KW-0511">Multifunctional enzyme</keyword>
<dbReference type="GO" id="GO:0005524">
    <property type="term" value="F:ATP binding"/>
    <property type="evidence" value="ECO:0007669"/>
    <property type="project" value="UniProtKB-UniRule"/>
</dbReference>
<protein>
    <recommendedName>
        <fullName evidence="19">Bifunctional NAD(P)H-hydrate repair enzyme</fullName>
    </recommendedName>
    <alternativeName>
        <fullName evidence="19">Nicotinamide nucleotide repair protein</fullName>
    </alternativeName>
    <domain>
        <recommendedName>
            <fullName evidence="19">ADP-dependent (S)-NAD(P)H-hydrate dehydratase</fullName>
            <ecNumber evidence="19">4.2.1.136</ecNumber>
        </recommendedName>
        <alternativeName>
            <fullName evidence="19">ADP-dependent NAD(P)HX dehydratase</fullName>
        </alternativeName>
    </domain>
    <domain>
        <recommendedName>
            <fullName evidence="19">NAD(P)H-hydrate epimerase</fullName>
            <ecNumber evidence="19">5.1.99.6</ecNumber>
        </recommendedName>
    </domain>
</protein>
<keyword evidence="5 18" id="KW-0479">Metal-binding</keyword>
<evidence type="ECO:0000256" key="3">
    <source>
        <dbReference type="ARBA" id="ARBA00006001"/>
    </source>
</evidence>
<comment type="similarity">
    <text evidence="18">Belongs to the NnrE/AIBP family.</text>
</comment>
<name>A0A974NX64_9SPHN</name>
<sequence length="458" mass="46726">MMPVDGRSIVTADEMRAAEDVAIAGGATVESLMDRAGREIATAVRRLAGASPILILCGPGNNGGDGYVAARLLKEAGLDVRVAALSEPRTEASRAARHRWSAAVEPFAEAAPAPIIVDALFGIGLSRPLETGAATKFAELVETATLSIAIDLPSGISSDDGCILAEVPSFDVTLALGAVKPSHLLQPAANLCGKVRILDIGVPTRSRARVLDRPALTPPGPEAHKFTRGMVAVIGGAMPGAARLASLAAMHAGAGYVLLLGDAQGAPDAIVHKPFYPEALSDVRIGALLVGPGLGRDAEAQAKLDAALATDRPLVIDGDALHLIDPDAIKRRSAPVILTPHGGEFTGMFGRSDANKIDAARQAAVRSGAIVVFKGADTVIAAPDKRATVSRSASVWLSTAGTGDVLAGTIAAVLSTGIEPYDAASAGVWLHGDAARRLGPAFVADDLARALTAARASL</sequence>
<dbReference type="Pfam" id="PF01256">
    <property type="entry name" value="Carb_kinase"/>
    <property type="match status" value="1"/>
</dbReference>
<evidence type="ECO:0000256" key="16">
    <source>
        <dbReference type="ARBA" id="ARBA00049209"/>
    </source>
</evidence>
<evidence type="ECO:0000256" key="4">
    <source>
        <dbReference type="ARBA" id="ARBA00009524"/>
    </source>
</evidence>
<feature type="binding site" evidence="18">
    <location>
        <position position="118"/>
    </location>
    <ligand>
        <name>K(+)</name>
        <dbReference type="ChEBI" id="CHEBI:29103"/>
    </ligand>
</feature>
<dbReference type="PROSITE" id="PS01050">
    <property type="entry name" value="YJEF_C_2"/>
    <property type="match status" value="1"/>
</dbReference>
<dbReference type="CDD" id="cd01171">
    <property type="entry name" value="YXKO-related"/>
    <property type="match status" value="1"/>
</dbReference>
<gene>
    <name evidence="17" type="primary">nnrD</name>
    <name evidence="18" type="synonym">nnrE</name>
    <name evidence="22" type="ORF">H5J25_09020</name>
</gene>
<feature type="domain" description="YjeF N-terminal" evidence="21">
    <location>
        <begin position="15"/>
        <end position="208"/>
    </location>
</feature>
<evidence type="ECO:0000259" key="21">
    <source>
        <dbReference type="PROSITE" id="PS51385"/>
    </source>
</evidence>
<dbReference type="PROSITE" id="PS51385">
    <property type="entry name" value="YJEF_N"/>
    <property type="match status" value="1"/>
</dbReference>
<dbReference type="Gene3D" id="3.40.1190.20">
    <property type="match status" value="1"/>
</dbReference>
<dbReference type="HAMAP" id="MF_01965">
    <property type="entry name" value="NADHX_dehydratase"/>
    <property type="match status" value="1"/>
</dbReference>
<comment type="similarity">
    <text evidence="17">Belongs to the NnrD/CARKD family.</text>
</comment>
<comment type="catalytic activity">
    <reaction evidence="16 17 19">
        <text>(6S)-NADPHX + ADP = AMP + phosphate + NADPH + H(+)</text>
        <dbReference type="Rhea" id="RHEA:32235"/>
        <dbReference type="ChEBI" id="CHEBI:15378"/>
        <dbReference type="ChEBI" id="CHEBI:43474"/>
        <dbReference type="ChEBI" id="CHEBI:57783"/>
        <dbReference type="ChEBI" id="CHEBI:64076"/>
        <dbReference type="ChEBI" id="CHEBI:456215"/>
        <dbReference type="ChEBI" id="CHEBI:456216"/>
        <dbReference type="EC" id="4.2.1.136"/>
    </reaction>
</comment>
<dbReference type="Gene3D" id="3.40.50.10260">
    <property type="entry name" value="YjeF N-terminal domain"/>
    <property type="match status" value="1"/>
</dbReference>
<keyword evidence="10 17" id="KW-0520">NAD</keyword>